<reference evidence="5" key="1">
    <citation type="submission" date="2019-11" db="EMBL/GenBank/DDBJ databases">
        <title>Microbial mats filling the niche in hypersaline microbial mats.</title>
        <authorList>
            <person name="Wong H.L."/>
            <person name="Macleod F.I."/>
            <person name="White R.A. III"/>
            <person name="Burns B.P."/>
        </authorList>
    </citation>
    <scope>NUCLEOTIDE SEQUENCE</scope>
    <source>
        <strain evidence="5">Rbin_158</strain>
    </source>
</reference>
<dbReference type="SUPFAM" id="SSF48008">
    <property type="entry name" value="GntR ligand-binding domain-like"/>
    <property type="match status" value="1"/>
</dbReference>
<sequence>MKNVEEFDDIIATSEDEIILQLLRFINAQHLQDGAKLPSIRELAELWEFNPSQIRSGLLKASALGLVEMKPRAGCFVRHFDFSSVVSLFALVFEATLAQNKPMLLDLYNLKTTIETGIFRTATKIRTEEDVYKLKLILDEMEHAPDRLHKIKCDEKFHLELARITRNPLFEVVLSAIQAMLRKERFLNDFYENHFQEFMTDHRRVFQAIRDQNVQKAVEMAEKHSEKRKRRLMRI</sequence>
<dbReference type="SMART" id="SM00345">
    <property type="entry name" value="HTH_GNTR"/>
    <property type="match status" value="1"/>
</dbReference>
<dbReference type="SMART" id="SM00895">
    <property type="entry name" value="FCD"/>
    <property type="match status" value="1"/>
</dbReference>
<keyword evidence="3" id="KW-0804">Transcription</keyword>
<keyword evidence="2" id="KW-0238">DNA-binding</keyword>
<name>A0A9D5JWP7_9BACT</name>
<dbReference type="PROSITE" id="PS50949">
    <property type="entry name" value="HTH_GNTR"/>
    <property type="match status" value="1"/>
</dbReference>
<dbReference type="AlphaFoldDB" id="A0A9D5JWP7"/>
<dbReference type="PANTHER" id="PTHR43537">
    <property type="entry name" value="TRANSCRIPTIONAL REGULATOR, GNTR FAMILY"/>
    <property type="match status" value="1"/>
</dbReference>
<proteinExistence type="predicted"/>
<dbReference type="GO" id="GO:0003700">
    <property type="term" value="F:DNA-binding transcription factor activity"/>
    <property type="evidence" value="ECO:0007669"/>
    <property type="project" value="InterPro"/>
</dbReference>
<dbReference type="PANTHER" id="PTHR43537:SF5">
    <property type="entry name" value="UXU OPERON TRANSCRIPTIONAL REGULATOR"/>
    <property type="match status" value="1"/>
</dbReference>
<dbReference type="InterPro" id="IPR000524">
    <property type="entry name" value="Tscrpt_reg_HTH_GntR"/>
</dbReference>
<evidence type="ECO:0000313" key="6">
    <source>
        <dbReference type="Proteomes" id="UP000649604"/>
    </source>
</evidence>
<keyword evidence="1" id="KW-0805">Transcription regulation</keyword>
<evidence type="ECO:0000256" key="1">
    <source>
        <dbReference type="ARBA" id="ARBA00023015"/>
    </source>
</evidence>
<feature type="domain" description="HTH gntR-type" evidence="4">
    <location>
        <begin position="12"/>
        <end position="80"/>
    </location>
</feature>
<evidence type="ECO:0000313" key="5">
    <source>
        <dbReference type="EMBL" id="MBD3325356.1"/>
    </source>
</evidence>
<dbReference type="InterPro" id="IPR011711">
    <property type="entry name" value="GntR_C"/>
</dbReference>
<dbReference type="Pfam" id="PF07729">
    <property type="entry name" value="FCD"/>
    <property type="match status" value="1"/>
</dbReference>
<dbReference type="Proteomes" id="UP000649604">
    <property type="component" value="Unassembled WGS sequence"/>
</dbReference>
<dbReference type="SUPFAM" id="SSF46785">
    <property type="entry name" value="Winged helix' DNA-binding domain"/>
    <property type="match status" value="1"/>
</dbReference>
<dbReference type="InterPro" id="IPR008920">
    <property type="entry name" value="TF_FadR/GntR_C"/>
</dbReference>
<dbReference type="InterPro" id="IPR036390">
    <property type="entry name" value="WH_DNA-bd_sf"/>
</dbReference>
<dbReference type="GO" id="GO:0003677">
    <property type="term" value="F:DNA binding"/>
    <property type="evidence" value="ECO:0007669"/>
    <property type="project" value="UniProtKB-KW"/>
</dbReference>
<dbReference type="Gene3D" id="1.20.120.530">
    <property type="entry name" value="GntR ligand-binding domain-like"/>
    <property type="match status" value="1"/>
</dbReference>
<organism evidence="5 6">
    <name type="scientific">candidate division KSB3 bacterium</name>
    <dbReference type="NCBI Taxonomy" id="2044937"/>
    <lineage>
        <taxon>Bacteria</taxon>
        <taxon>candidate division KSB3</taxon>
    </lineage>
</organism>
<dbReference type="Gene3D" id="1.10.10.10">
    <property type="entry name" value="Winged helix-like DNA-binding domain superfamily/Winged helix DNA-binding domain"/>
    <property type="match status" value="1"/>
</dbReference>
<dbReference type="InterPro" id="IPR036388">
    <property type="entry name" value="WH-like_DNA-bd_sf"/>
</dbReference>
<dbReference type="EMBL" id="WJJP01000398">
    <property type="protein sequence ID" value="MBD3325356.1"/>
    <property type="molecule type" value="Genomic_DNA"/>
</dbReference>
<evidence type="ECO:0000256" key="3">
    <source>
        <dbReference type="ARBA" id="ARBA00023163"/>
    </source>
</evidence>
<evidence type="ECO:0000256" key="2">
    <source>
        <dbReference type="ARBA" id="ARBA00023125"/>
    </source>
</evidence>
<dbReference type="Pfam" id="PF00392">
    <property type="entry name" value="GntR"/>
    <property type="match status" value="1"/>
</dbReference>
<accession>A0A9D5JWP7</accession>
<evidence type="ECO:0000259" key="4">
    <source>
        <dbReference type="PROSITE" id="PS50949"/>
    </source>
</evidence>
<comment type="caution">
    <text evidence="5">The sequence shown here is derived from an EMBL/GenBank/DDBJ whole genome shotgun (WGS) entry which is preliminary data.</text>
</comment>
<gene>
    <name evidence="5" type="ORF">GF339_12270</name>
</gene>
<protein>
    <submittedName>
        <fullName evidence="5">FCD domain-containing protein</fullName>
    </submittedName>
</protein>